<keyword evidence="9 33" id="KW-1032">Host cell membrane</keyword>
<dbReference type="SUPFAM" id="SSF56502">
    <property type="entry name" value="gp120 core"/>
    <property type="match status" value="2"/>
</dbReference>
<evidence type="ECO:0000256" key="9">
    <source>
        <dbReference type="ARBA" id="ARBA00022511"/>
    </source>
</evidence>
<feature type="disulfide bond" evidence="33">
    <location>
        <begin position="130"/>
        <end position="156"/>
    </location>
</feature>
<keyword evidence="26 33" id="KW-0564">Palmitate</keyword>
<evidence type="ECO:0000259" key="36">
    <source>
        <dbReference type="Pfam" id="PF00516"/>
    </source>
</evidence>
<evidence type="ECO:0000256" key="25">
    <source>
        <dbReference type="ARBA" id="ARBA00023136"/>
    </source>
</evidence>
<evidence type="ECO:0000256" key="15">
    <source>
        <dbReference type="ARBA" id="ARBA00022703"/>
    </source>
</evidence>
<evidence type="ECO:0000256" key="30">
    <source>
        <dbReference type="ARBA" id="ARBA00023288"/>
    </source>
</evidence>
<keyword evidence="19 33" id="KW-1043">Host membrane</keyword>
<evidence type="ECO:0000313" key="38">
    <source>
        <dbReference type="EMBL" id="QQX38653.1"/>
    </source>
</evidence>
<feature type="site" description="Cleavage; by host furin" evidence="33">
    <location>
        <begin position="506"/>
        <end position="507"/>
    </location>
</feature>
<dbReference type="GO" id="GO:0019031">
    <property type="term" value="C:viral envelope"/>
    <property type="evidence" value="ECO:0007669"/>
    <property type="project" value="UniProtKB-KW"/>
</dbReference>
<reference evidence="38" key="1">
    <citation type="submission" date="2020-07" db="EMBL/GenBank/DDBJ databases">
        <authorList>
            <person name="Gondim M."/>
        </authorList>
    </citation>
    <scope>NUCLEOTIDE SEQUENCE</scope>
    <source>
        <strain evidence="38">MM33.17.2A4</strain>
    </source>
</reference>
<protein>
    <recommendedName>
        <fullName evidence="33">Envelope glycoprotein gp160</fullName>
    </recommendedName>
    <alternativeName>
        <fullName evidence="33">Env polyprotein</fullName>
    </alternativeName>
    <component>
        <recommendedName>
            <fullName evidence="33">Surface protein gp120</fullName>
            <shortName evidence="33">SU</shortName>
        </recommendedName>
        <alternativeName>
            <fullName evidence="33">Glycoprotein 120</fullName>
            <shortName evidence="33">gp120</shortName>
        </alternativeName>
    </component>
    <component>
        <recommendedName>
            <fullName evidence="33">Transmembrane protein gp41</fullName>
            <shortName evidence="33">TM</shortName>
        </recommendedName>
        <alternativeName>
            <fullName evidence="33">Glycoprotein 41</fullName>
            <shortName evidence="33">gp41</shortName>
        </alternativeName>
    </component>
</protein>
<keyword evidence="20 33" id="KW-0261">Viral envelope protein</keyword>
<dbReference type="Gene3D" id="1.20.5.490">
    <property type="entry name" value="Single helix bin"/>
    <property type="match status" value="1"/>
</dbReference>
<comment type="domain">
    <text evidence="33">The CD4-binding region is targeted by the antibody b12.</text>
</comment>
<keyword evidence="27 33" id="KW-1015">Disulfide bond</keyword>
<dbReference type="Pfam" id="PF00517">
    <property type="entry name" value="GP41"/>
    <property type="match status" value="1"/>
</dbReference>
<feature type="transmembrane region" description="Helical" evidence="34">
    <location>
        <begin position="673"/>
        <end position="700"/>
    </location>
</feature>
<dbReference type="FunFam" id="1.10.287.210:FF:000001">
    <property type="entry name" value="Envelope glycoprotein gp160"/>
    <property type="match status" value="1"/>
</dbReference>
<keyword evidence="8 33" id="KW-1170">Fusion of virus membrane with host endosomal membrane</keyword>
<dbReference type="InterPro" id="IPR000328">
    <property type="entry name" value="GP41-like"/>
</dbReference>
<feature type="region of interest" description="CD4-binding loop" evidence="33">
    <location>
        <begin position="360"/>
        <end position="370"/>
    </location>
</feature>
<dbReference type="GO" id="GO:0055036">
    <property type="term" value="C:virion membrane"/>
    <property type="evidence" value="ECO:0007669"/>
    <property type="project" value="UniProtKB-SubCell"/>
</dbReference>
<comment type="domain">
    <text evidence="33">The YXXL motif is involved in determining the exact site of viral release at the surface of infected mononuclear cells and promotes endocytosis. YXXL and di-leucine endocytosis motifs interact directly or indirectly with the clathrin adapter complexes, opperate independently, and their activities are not additive.</text>
</comment>
<dbReference type="GO" id="GO:0019062">
    <property type="term" value="P:virion attachment to host cell"/>
    <property type="evidence" value="ECO:0007669"/>
    <property type="project" value="UniProtKB-UniRule"/>
</dbReference>
<evidence type="ECO:0000256" key="28">
    <source>
        <dbReference type="ARBA" id="ARBA00023180"/>
    </source>
</evidence>
<dbReference type="GO" id="GO:0005198">
    <property type="term" value="F:structural molecule activity"/>
    <property type="evidence" value="ECO:0007669"/>
    <property type="project" value="UniProtKB-UniRule"/>
</dbReference>
<comment type="similarity">
    <text evidence="33">Belongs to the HIV-1 env protein family.</text>
</comment>
<feature type="topological domain" description="Cytoplasmic" evidence="33">
    <location>
        <begin position="701"/>
        <end position="851"/>
    </location>
</feature>
<comment type="function">
    <text evidence="33">Envelope glycoprotein gp160: Oligomerizes in the host endoplasmic reticulum into predominantly trimers. In a second time, gp160 transits in the host Golgi, where glycosylation is completed. The precursor is then proteolytically cleaved in the trans-Golgi and thereby activated by cellular furin or furin-like proteases to produce gp120 and gp41.</text>
</comment>
<name>A0A887ETR9_HV1</name>
<evidence type="ECO:0000256" key="2">
    <source>
        <dbReference type="ARBA" id="ARBA00004433"/>
    </source>
</evidence>
<keyword evidence="13 33" id="KW-0165">Cleavage on pair of basic residues</keyword>
<reference evidence="38" key="2">
    <citation type="journal article" name="Sci. Transl. Med.">
        <title>Heightened resistance to host type 1 interferons characterizes HIV-1 at transmission and after antiretroviral therapy interruption.</title>
        <authorList>
            <person name="Gondim M.V.P."/>
            <person name="Sherrill-Mix S."/>
            <person name="Bibollet-Ruche F."/>
            <person name="Russell R.M."/>
            <person name="Trimboli S."/>
            <person name="Smith A.G."/>
            <person name="Li Y."/>
            <person name="Liu W."/>
            <person name="Avitto A.N."/>
            <person name="DeVoto J.C."/>
            <person name="Connell J."/>
            <person name="Fenton-May A.E."/>
            <person name="Pellegrino P."/>
            <person name="Williams I."/>
            <person name="Papasavvas E."/>
            <person name="Lorenzi J.C.C."/>
            <person name="Salantes D.B."/>
            <person name="Mampe F."/>
            <person name="Monroy M.A."/>
            <person name="Cohen Y.Z."/>
            <person name="Heath S."/>
            <person name="Saag M.S."/>
            <person name="Montaner L.J."/>
            <person name="Collman R.G."/>
            <person name="Siliciano J.M."/>
            <person name="Siliciano R.F."/>
            <person name="Plenderleith L.J."/>
            <person name="Sharp P.M."/>
            <person name="Caskey M."/>
            <person name="Nussenzweig M.C."/>
            <person name="Shaw G.M."/>
            <person name="Borrow P."/>
            <person name="Bar K.J."/>
            <person name="Hahn B.H."/>
        </authorList>
    </citation>
    <scope>NUCLEOTIDE SEQUENCE</scope>
    <source>
        <strain evidence="38">MM33.17.2A4</strain>
    </source>
</reference>
<evidence type="ECO:0000256" key="33">
    <source>
        <dbReference type="HAMAP-Rule" id="MF_04083"/>
    </source>
</evidence>
<comment type="domain">
    <text evidence="33">Some of the most genetically diverse regions of the viral genome are present in Env. They are called variable regions 1 through 5 (V1 through V5). Coreceptor usage of gp120 is determined mainly by the primary structure of the third variable region (V3) in the outer domain of gp120. The sequence of V3 determines which coreceptor, CCR5 and/or CXCR4 (corresponding to R5/macrophage, X4/T cell and R5X4/T cell and macrophage tropism), is used to trigger the fusion potential of the Env complex, and hence which cells the virus can infect. Binding to CCR5 involves a region adjacent in addition to V3.</text>
</comment>
<dbReference type="InterPro" id="IPR036377">
    <property type="entry name" value="Gp120_core_sf"/>
</dbReference>
<evidence type="ECO:0000259" key="37">
    <source>
        <dbReference type="Pfam" id="PF00517"/>
    </source>
</evidence>
<evidence type="ECO:0000256" key="20">
    <source>
        <dbReference type="ARBA" id="ARBA00022879"/>
    </source>
</evidence>
<evidence type="ECO:0000256" key="10">
    <source>
        <dbReference type="ARBA" id="ARBA00022570"/>
    </source>
</evidence>
<evidence type="ECO:0000256" key="31">
    <source>
        <dbReference type="ARBA" id="ARBA00023296"/>
    </source>
</evidence>
<evidence type="ECO:0000256" key="12">
    <source>
        <dbReference type="ARBA" id="ARBA00022595"/>
    </source>
</evidence>
<feature type="chain" id="PRO_5033178685" description="Envelope glycoprotein gp160" evidence="33">
    <location>
        <begin position="32"/>
        <end position="851"/>
    </location>
</feature>
<keyword evidence="10 33" id="KW-1165">Clathrin-mediated endocytosis of virus by host</keyword>
<evidence type="ECO:0000256" key="6">
    <source>
        <dbReference type="ARBA" id="ARBA00004650"/>
    </source>
</evidence>
<dbReference type="GO" id="GO:1903908">
    <property type="term" value="P:positive regulation of plasma membrane raft polarization"/>
    <property type="evidence" value="ECO:0007669"/>
    <property type="project" value="UniProtKB-UniRule"/>
</dbReference>
<dbReference type="GO" id="GO:0020002">
    <property type="term" value="C:host cell plasma membrane"/>
    <property type="evidence" value="ECO:0007669"/>
    <property type="project" value="UniProtKB-SubCell"/>
</dbReference>
<dbReference type="Pfam" id="PF00516">
    <property type="entry name" value="GP120"/>
    <property type="match status" value="1"/>
</dbReference>
<dbReference type="InterPro" id="IPR000777">
    <property type="entry name" value="HIV1_Gp120"/>
</dbReference>
<dbReference type="Gene3D" id="2.170.40.20">
    <property type="entry name" value="Human immunodeficiency virus 1, Gp160, envelope glycoprotein"/>
    <property type="match status" value="2"/>
</dbReference>
<evidence type="ECO:0000256" key="18">
    <source>
        <dbReference type="ARBA" id="ARBA00022844"/>
    </source>
</evidence>
<feature type="region of interest" description="Disordered" evidence="35">
    <location>
        <begin position="718"/>
        <end position="739"/>
    </location>
</feature>
<keyword evidence="11 33" id="KW-0945">Host-virus interaction</keyword>
<dbReference type="FunFam" id="2.170.40.20:FF:000001">
    <property type="entry name" value="Envelope glycoprotein gp160"/>
    <property type="match status" value="1"/>
</dbReference>
<keyword evidence="23 33" id="KW-1039">Host endosome</keyword>
<feature type="domain" description="Retroviral envelope protein GP41-like" evidence="37">
    <location>
        <begin position="525"/>
        <end position="714"/>
    </location>
</feature>
<keyword evidence="16 33" id="KW-0732">Signal</keyword>
<dbReference type="GO" id="GO:0019082">
    <property type="term" value="P:viral protein processing"/>
    <property type="evidence" value="ECO:0007669"/>
    <property type="project" value="UniProtKB-UniRule"/>
</dbReference>
<evidence type="ECO:0000256" key="13">
    <source>
        <dbReference type="ARBA" id="ARBA00022685"/>
    </source>
</evidence>
<comment type="PTM">
    <text evidence="33">Specific enzymatic cleavages in vivo yield mature proteins. Envelope glycoproteins are synthesized as a inactive precursor that is heavily N-glycosylated and processed likely by host cell furin in the Golgi to yield the mature SU and TM proteins. The cleavage site between SU and TM requires the minimal sequence [KR]-X-[KR]-R. About 2 of the 9 disulfide bonds of gp41 are reduced by P4HB/PDI, following binding to CD4 receptor.</text>
</comment>
<evidence type="ECO:0000256" key="23">
    <source>
        <dbReference type="ARBA" id="ARBA00023046"/>
    </source>
</evidence>
<evidence type="ECO:0000256" key="34">
    <source>
        <dbReference type="RuleBase" id="RU363095"/>
    </source>
</evidence>
<keyword evidence="12 33" id="KW-1162">Viral penetration into host cytoplasm</keyword>
<comment type="miscellaneous">
    <text evidence="33">Inhibitors targeting HIV-1 viral envelope proteins are used as antiretroviral drugs. Attachment of virions to the cell surface via non-specific interactions and CD4 binding can be blocked by inhibitors that include cyanovirin-N, cyclotriazadisulfonamide analogs, PRO 2000, TNX 355 and PRO 542. In addition, BMS 806 can block CD4-induced conformational changes. Env interactions with the coreceptor molecules can be targeted by CCR5 antagonists including SCH-D, maraviroc (UK 427857) and aplaviroc (GW 873140), and the CXCR4 antagonist AMD 070. Fusion of viral and cellular membranes can be inhibited by peptides such as enfuvirtide and tifuvirtide (T 1249). Resistance to inhibitors associated with mutations in Env are observed. Most of the time, single mutations confer only a modest reduction in drug susceptibility. Combination of several mutations is usually required to develop a high-level drug resistance.</text>
</comment>
<comment type="PTM">
    <text evidence="33">Palmitoylation of the transmembrane protein and of Env polyprotein (prior to its proteolytic cleavage) is essential for their association with host cell membrane lipid rafts. Palmitoylation is therefore required for envelope trafficking to classical lipid rafts, but not for viral replication.</text>
</comment>
<keyword evidence="14 33" id="KW-0812">Transmembrane</keyword>
<organismHost>
    <name type="scientific">Homo sapiens</name>
    <name type="common">Human</name>
    <dbReference type="NCBI Taxonomy" id="9606"/>
</organismHost>
<feature type="region of interest" description="V1" evidence="33">
    <location>
        <begin position="130"/>
        <end position="155"/>
    </location>
</feature>
<evidence type="ECO:0000256" key="29">
    <source>
        <dbReference type="ARBA" id="ARBA00023280"/>
    </source>
</evidence>
<keyword evidence="30 33" id="KW-0449">Lipoprotein</keyword>
<feature type="coiled-coil region" evidence="33">
    <location>
        <begin position="628"/>
        <end position="662"/>
    </location>
</feature>
<keyword evidence="7 33" id="KW-1168">Fusion of virus membrane with host membrane</keyword>
<sequence>MTVMGIRRNYQHLWKWGTMLLGMLMICSALEQAWVTVYYGVPVWREANTTLFCASDAKAYDTEAHNVWATHACVPTDPSPQEVKLENVTENFNMWKNNMVEQMHEDIISLWDQSLKPCVKLTPLCVTLNCTDNWRNDTRGNNTSTTGNWTGEMKNCSFNVTTSVRDKIQKEYALFYKLDVVPIDNDNASYRLISCNTSVITQACPKVTFEPIPIHYCAPAGFALFKCREKDFNGTGPCTNVSTVQCTHGIKPVVSTQLLLNGSLSEGEVVIRSQNFSDNAKTIIVQLKKAVQINCTRPNNNTRKSIHIAPGRAFYATGDIIGDIRQAHCNISATAWNDTLRQVVEKLRKQYNKTIVFQQPAGGDLEITMHSFNCGGEFFYCNTSKLFNSTWTWNDTTGSNSTNGNDTITLPCRIKQIVNMWQEVGKAMYAPPIRGQIRCESNITGLLLTRDGGINSSQSNETFRPGGGDMRDNWRSELYKYKVVKIEPLGVAPTKAKRRVVQREKRAVGLGALFLGFLSAAGSTMGAASLTLTVQARQLLSGIVQQQNNLLRAIEAQQHMLQLTVWGIKQLQARVLAVERYLRDQQLLGIWGCSGKLICTTTVPWNATWSNKTLDYIWDNMTWMDWDREIENYTNYIYTLLELAQNQQEKNEQELLELDKWASLWNWFSITNWLWYIKIFIMIVGGLIGLRIVFAVLSIVNRVRQGYSPLSFQTHLPVRRGLDGPEGTEEEGGERDRGRSDRLVSGFLPLIWDDLRSLFLFSYHRLRDLLLIVTRIVELLGRRGWEALKYGWNILQYWSQELKNSATSLLNTTAIAVAEGTDRFIEVLIRVCRAILHIPTRIRQGFERCLL</sequence>
<comment type="subcellular location">
    <subcellularLocation>
        <location evidence="3">Host cell membrane</location>
        <topology evidence="3">Peripheral membrane protein</topology>
    </subcellularLocation>
    <subcellularLocation>
        <location evidence="1">Host cell membrane</location>
        <topology evidence="1">Single-pass type I membrane protein</topology>
    </subcellularLocation>
    <subcellularLocation>
        <location evidence="2">Host endosome membrane</location>
        <topology evidence="2">Peripheral membrane protein</topology>
    </subcellularLocation>
    <subcellularLocation>
        <location evidence="5">Host endosome membrane</location>
        <topology evidence="5">Single-pass type I membrane protein</topology>
    </subcellularLocation>
    <subcellularLocation>
        <location evidence="6">Virion membrane</location>
        <topology evidence="6">Peripheral membrane protein</topology>
    </subcellularLocation>
    <subcellularLocation>
        <location evidence="4">Virion membrane</location>
        <topology evidence="4">Single-pass type I membrane protein</topology>
    </subcellularLocation>
</comment>
<feature type="disulfide bond" evidence="33">
    <location>
        <begin position="118"/>
        <end position="204"/>
    </location>
</feature>
<feature type="short sequence motif" description="Di-leucine internalization motif" evidence="33">
    <location>
        <begin position="850"/>
        <end position="851"/>
    </location>
</feature>
<comment type="domain">
    <text evidence="33 34">The 17 amino acids long immunosuppressive region is present in many retroviral envelope proteins. Synthetic peptides derived from this relatively conserved sequence inhibit immune function in vitro and in vivo.</text>
</comment>
<evidence type="ECO:0000256" key="17">
    <source>
        <dbReference type="ARBA" id="ARBA00022804"/>
    </source>
</evidence>
<evidence type="ECO:0000256" key="35">
    <source>
        <dbReference type="SAM" id="MobiDB-lite"/>
    </source>
</evidence>
<feature type="domain" description="Human immunodeficiency virus 1 envelope glycoprotein Gp120" evidence="36">
    <location>
        <begin position="142"/>
        <end position="506"/>
    </location>
</feature>
<evidence type="ECO:0000256" key="1">
    <source>
        <dbReference type="ARBA" id="ARBA00004402"/>
    </source>
</evidence>
<comment type="subcellular location">
    <molecule>Surface protein gp120</molecule>
    <subcellularLocation>
        <location evidence="33">Virion membrane</location>
        <topology evidence="33">Peripheral membrane protein</topology>
    </subcellularLocation>
    <subcellularLocation>
        <location evidence="33">Host cell membrane</location>
        <topology evidence="33">Peripheral membrane protein</topology>
    </subcellularLocation>
    <subcellularLocation>
        <location evidence="33">Host endosome membrane</location>
        <topology evidence="33">Single-pass type I membrane protein</topology>
    </subcellularLocation>
    <text evidence="33">The surface protein is not anchored to the viral envelope, but associates with the extravirion surface through its binding to TM. It is probably concentrated at the site of budding and incorporated into the virions possibly by contacts between the cytoplasmic tail of Env and the N-terminus of Gag.</text>
</comment>
<accession>A0A887ETR9</accession>
<feature type="transmembrane region" description="Helical" evidence="34">
    <location>
        <begin position="20"/>
        <end position="41"/>
    </location>
</feature>
<keyword evidence="17 33" id="KW-1161">Viral attachment to host cell</keyword>
<dbReference type="GO" id="GO:0019064">
    <property type="term" value="P:fusion of virus membrane with host plasma membrane"/>
    <property type="evidence" value="ECO:0007669"/>
    <property type="project" value="UniProtKB-UniRule"/>
</dbReference>
<comment type="caution">
    <text evidence="33 34">Lacks conserved residue(s) required for the propagation of feature annotation.</text>
</comment>
<dbReference type="FunFam" id="1.20.5.490:FF:000001">
    <property type="entry name" value="Envelope glycoprotein gp160"/>
    <property type="match status" value="1"/>
</dbReference>
<comment type="PTM">
    <text evidence="33">Highly glycosylated by host. The high number of glycan on the protein is reffered to as 'glycan shield' because it contributes to hide protein sequence from adaptive immune system.</text>
</comment>
<organism evidence="38">
    <name type="scientific">Human immunodeficiency virus type 1</name>
    <name type="common">HIV-1</name>
    <dbReference type="NCBI Taxonomy" id="11676"/>
    <lineage>
        <taxon>Viruses</taxon>
        <taxon>Riboviria</taxon>
        <taxon>Pararnavirae</taxon>
        <taxon>Artverviricota</taxon>
        <taxon>Revtraviricetes</taxon>
        <taxon>Ortervirales</taxon>
        <taxon>Retroviridae</taxon>
        <taxon>Orthoretrovirinae</taxon>
        <taxon>Lentivirus</taxon>
        <taxon>Lentivirus humimdef1</taxon>
    </lineage>
</organism>
<gene>
    <name evidence="33 38" type="primary">env</name>
</gene>
<evidence type="ECO:0000256" key="8">
    <source>
        <dbReference type="ARBA" id="ARBA00022510"/>
    </source>
</evidence>
<dbReference type="GO" id="GO:0052031">
    <property type="term" value="P:symbiont-mediated perturbation of host defense response"/>
    <property type="evidence" value="ECO:0007669"/>
    <property type="project" value="UniProtKB-UniRule"/>
</dbReference>
<evidence type="ECO:0000256" key="21">
    <source>
        <dbReference type="ARBA" id="ARBA00022890"/>
    </source>
</evidence>
<dbReference type="HAMAP" id="MF_04083">
    <property type="entry name" value="HIV_ENV"/>
    <property type="match status" value="1"/>
</dbReference>
<dbReference type="GO" id="GO:1903911">
    <property type="term" value="P:positive regulation of receptor clustering"/>
    <property type="evidence" value="ECO:0007669"/>
    <property type="project" value="UniProtKB-UniRule"/>
</dbReference>
<evidence type="ECO:0000256" key="7">
    <source>
        <dbReference type="ARBA" id="ARBA00022506"/>
    </source>
</evidence>
<comment type="domain">
    <text evidence="33">The membrane proximal external region (MPER) present in gp41 is a tryptophan-rich region recognized by the antibodies 2F5, Z13, and 4E10. MPER seems to play a role in fusion.</text>
</comment>
<dbReference type="GO" id="GO:0044175">
    <property type="term" value="C:host cell endosome membrane"/>
    <property type="evidence" value="ECO:0007669"/>
    <property type="project" value="UniProtKB-SubCell"/>
</dbReference>
<dbReference type="CDD" id="cd09909">
    <property type="entry name" value="HIV-1-like_HR1-HR2"/>
    <property type="match status" value="1"/>
</dbReference>
<feature type="short sequence motif" description="YXXL motif; contains endocytosis signal" evidence="33">
    <location>
        <begin position="707"/>
        <end position="710"/>
    </location>
</feature>
<comment type="subunit">
    <text evidence="33">The mature envelope protein (Env) consists of a homotrimer of non-covalently associated gp120-gp41 heterodimers. The resulting complex protrudes from the virus surface as a spike. There seems to be as few as 10 spikes on the average virion. Surface protein gp120 interacts with host CD4, CCR5 and CXCR4. Gp120 also interacts with the C-type lectins CD209/DC-SIGN and CLEC4M/DC-SIGNR (collectively referred to as DC-SIGN(R)). Gp120 and gp41 interact with GalCer. Gp120 interacts with host ITGA4/ITGB7 complex; on CD4+ T-cells, this interaction results in rapid activation of integrin ITGAL/LFA-1, which facilitates efficient cell-to-cell spreading of HIV-1. Gp120 interacts with cell-associated heparan sulfate; this interaction increases virus infectivity on permissive cells and may be involved in infection of CD4- cells.</text>
</comment>
<evidence type="ECO:0000256" key="32">
    <source>
        <dbReference type="ARBA" id="ARBA00062028"/>
    </source>
</evidence>
<comment type="function">
    <text evidence="33">Transmembrane protein gp41: Acts as a class I viral fusion protein. Under the current model, the protein has at least 3 conformational states: pre-fusion native state, pre-hairpin intermediate state, and post-fusion hairpin state. During fusion of viral and target intracellular membranes, the coiled coil regions (heptad repeats) assume a trimer-of-hairpins structure, positioning the fusion peptide in close proximity to the C-terminal region of the ectodomain. The formation of this structure appears to drive apposition and subsequent fusion of viral and target cell membranes. Complete fusion occurs in host cell endosomes and is dynamin-dependent, however some lipid transfer might occur at the plasma membrane. The virus undergoes clathrin-dependent internalization long before endosomal fusion, thus minimizing the surface exposure of conserved viral epitopes during fusion and reducing the efficacy of inhibitors targeting these epitopes. Membranes fusion leads to delivery of the nucleocapsid into the cytoplasm.</text>
</comment>
<feature type="chain" id="PRO_5033178689" description="Transmembrane protein gp41" evidence="33">
    <location>
        <begin position="507"/>
        <end position="851"/>
    </location>
</feature>
<feature type="lipid moiety-binding region" description="S-palmitoyl cysteine; by host" evidence="33">
    <location>
        <position position="832"/>
    </location>
</feature>
<keyword evidence="24 33" id="KW-0175">Coiled coil</keyword>
<comment type="function">
    <text evidence="33">Surface protein gp120: Attaches the virus to the host lymphoid cell by binding to the primary receptor CD4. This interaction induces a structural rearrangement creating a high affinity binding site for a chemokine coreceptor like CXCR4 and/or CCR5. Acts as a ligand for CD209/DC-SIGN and CLEC4M/DC-SIGNR, which are respectively found on dendritic cells (DCs), and on endothelial cells of liver sinusoids and lymph node sinuses. These interactions allow capture of viral particles at mucosal surfaces by these cells and subsequent transmission to permissive cells. HIV subverts the migration properties of dendritic cells to gain access to CD4+ T-cells in lymph nodes. Virus transmission to permissive T-cells occurs either in trans (without DCs infection, through viral capture and transmission), or in cis (following DCs productive infection, through the usual CD4-gp120 interaction), thereby inducing a robust infection. In trans infection, bound virions remain infectious over days and it is proposed that they are not degraded, but protected in non-lysosomal acidic organelles within the DCs close to the cell membrane thus contributing to the viral infectious potential during DCs' migration from the periphery to the lymphoid tissues. On arrival at lymphoid tissues, intact virions recycle back to DCs' cell surface allowing virus transmission to CD4+ T-cells.</text>
</comment>
<feature type="disulfide bond" evidence="33">
    <location>
        <begin position="227"/>
        <end position="238"/>
    </location>
</feature>
<feature type="disulfide bond" evidence="33">
    <location>
        <begin position="593"/>
        <end position="599"/>
    </location>
</feature>
<keyword evidence="15 33" id="KW-0053">Apoptosis</keyword>
<evidence type="ECO:0000256" key="16">
    <source>
        <dbReference type="ARBA" id="ARBA00022729"/>
    </source>
</evidence>
<keyword evidence="21 33" id="KW-1164">Virus endocytosis by host</keyword>
<keyword evidence="29 33" id="KW-0899">Viral immunoevasion</keyword>
<dbReference type="SUPFAM" id="SSF58069">
    <property type="entry name" value="Virus ectodomain"/>
    <property type="match status" value="1"/>
</dbReference>
<dbReference type="EMBL" id="MT794224">
    <property type="protein sequence ID" value="QQX38653.1"/>
    <property type="molecule type" value="Genomic_RNA"/>
</dbReference>
<evidence type="ECO:0000256" key="3">
    <source>
        <dbReference type="ARBA" id="ARBA00004505"/>
    </source>
</evidence>
<dbReference type="Gene3D" id="1.10.287.210">
    <property type="match status" value="1"/>
</dbReference>
<feature type="region of interest" description="Immunosuppression" evidence="33">
    <location>
        <begin position="569"/>
        <end position="587"/>
    </location>
</feature>
<keyword evidence="18 33" id="KW-0946">Virion</keyword>
<dbReference type="GO" id="GO:0016020">
    <property type="term" value="C:membrane"/>
    <property type="evidence" value="ECO:0007669"/>
    <property type="project" value="UniProtKB-UniRule"/>
</dbReference>
<feature type="region of interest" description="MPER; binding to GalCer" evidence="33">
    <location>
        <begin position="657"/>
        <end position="678"/>
    </location>
</feature>
<feature type="transmembrane region" description="Helical" evidence="34">
    <location>
        <begin position="507"/>
        <end position="530"/>
    </location>
</feature>
<comment type="miscellaneous">
    <text evidence="33">HIV-1 lineages are divided in three main groups, M (for Major), O (for Outlier), and N (for New, or Non-M, Non-O). The vast majority of strains found worldwide belong to the group M. Group O seems to be endemic to and largely confined to Cameroon and neighboring countries in West Central Africa, where these viruses represent a small minority of HIV-1 strains. The group N is represented by a limited number of isolates from Cameroonian persons. The group M is further subdivided in 9 clades or subtypes (A to D, F to H, J and K).</text>
</comment>
<evidence type="ECO:0000256" key="14">
    <source>
        <dbReference type="ARBA" id="ARBA00022692"/>
    </source>
</evidence>
<evidence type="ECO:0000256" key="26">
    <source>
        <dbReference type="ARBA" id="ARBA00023139"/>
    </source>
</evidence>
<dbReference type="GO" id="GO:0039654">
    <property type="term" value="P:fusion of virus membrane with host endosome membrane"/>
    <property type="evidence" value="ECO:0007669"/>
    <property type="project" value="UniProtKB-UniRule"/>
</dbReference>
<evidence type="ECO:0000256" key="27">
    <source>
        <dbReference type="ARBA" id="ARBA00023157"/>
    </source>
</evidence>
<keyword evidence="31 33" id="KW-1160">Virus entry into host cell</keyword>
<evidence type="ECO:0000256" key="24">
    <source>
        <dbReference type="ARBA" id="ARBA00023054"/>
    </source>
</evidence>
<comment type="subunit">
    <text evidence="32">The mature envelope protein (Env) consists of a homotrimer of non-covalently associated gp120-gp41 heterodimers. The resulting complex protrudes from the virus surface as a spike. There seems to be as few as 10 spikes on the average virion. Interacts with host CD4, CCR5 and CXCR4. Gp120 also interacts with the C-type lectins CD209/DC-SIGN and CLEC4M/DC-SIGNR (collectively referred to as DC-SIGN(R)). Gp120 and gp41 interact with GalCer. Gp120 interacts with host ITGA4/ITGB7 complex; on CD4+ T-cells, this interaction results in rapid activation of integrin ITGAL/LFA-1, which facilitates efficient cell-to-cell spreading of HIV-1. Gp120 interacts with cell-associated heparan sulfate; this interaction increases virus infectivity on permissive cells and may be involved in infection of CD4- cells.</text>
</comment>
<keyword evidence="22 33" id="KW-1133">Transmembrane helix</keyword>
<proteinExistence type="inferred from homology"/>
<feature type="disulfide bond" evidence="33">
    <location>
        <begin position="217"/>
        <end position="246"/>
    </location>
</feature>
<feature type="disulfide bond" evidence="33">
    <location>
        <begin position="125"/>
        <end position="195"/>
    </location>
</feature>
<feature type="region of interest" description="V2" evidence="33">
    <location>
        <begin position="156"/>
        <end position="195"/>
    </location>
</feature>
<dbReference type="FunFam" id="2.170.40.20:FF:000003">
    <property type="entry name" value="Envelope glycoprotein gp160"/>
    <property type="match status" value="1"/>
</dbReference>
<keyword evidence="25 33" id="KW-0472">Membrane</keyword>
<dbReference type="GO" id="GO:0075512">
    <property type="term" value="P:clathrin-dependent endocytosis of virus by host cell"/>
    <property type="evidence" value="ECO:0007669"/>
    <property type="project" value="UniProtKB-UniRule"/>
</dbReference>
<feature type="region of interest" description="Fusion peptide" evidence="33">
    <location>
        <begin position="507"/>
        <end position="527"/>
    </location>
</feature>
<comment type="subcellular location">
    <molecule>Transmembrane protein gp41</molecule>
    <subcellularLocation>
        <location evidence="33">Virion membrane</location>
        <topology evidence="33">Single-pass type I membrane protein</topology>
    </subcellularLocation>
    <subcellularLocation>
        <location evidence="33">Host cell membrane</location>
        <topology evidence="33">Single-pass type I membrane protein</topology>
    </subcellularLocation>
    <subcellularLocation>
        <location evidence="33">Host endosome membrane</location>
        <topology evidence="33">Single-pass type I membrane protein</topology>
    </subcellularLocation>
    <text evidence="33">It is probably concentrated at the site of budding and incorporated into the virions possibly by contacts between the cytoplasmic tail of Env and the N-terminus of Gag.</text>
</comment>
<evidence type="ECO:0000256" key="11">
    <source>
        <dbReference type="ARBA" id="ARBA00022581"/>
    </source>
</evidence>
<keyword evidence="28 33" id="KW-0325">Glycoprotein</keyword>
<evidence type="ECO:0000256" key="4">
    <source>
        <dbReference type="ARBA" id="ARBA00004563"/>
    </source>
</evidence>
<dbReference type="InterPro" id="IPR037527">
    <property type="entry name" value="Gp160"/>
</dbReference>
<evidence type="ECO:0000256" key="22">
    <source>
        <dbReference type="ARBA" id="ARBA00022989"/>
    </source>
</evidence>
<feature type="disulfide bond" evidence="33">
    <location>
        <begin position="53"/>
        <end position="73"/>
    </location>
</feature>
<evidence type="ECO:0000256" key="5">
    <source>
        <dbReference type="ARBA" id="ARBA00004578"/>
    </source>
</evidence>
<evidence type="ECO:0000256" key="19">
    <source>
        <dbReference type="ARBA" id="ARBA00022870"/>
    </source>
</evidence>